<accession>A0A7W2A967</accession>
<proteinExistence type="predicted"/>
<reference evidence="2 3" key="1">
    <citation type="submission" date="2020-07" db="EMBL/GenBank/DDBJ databases">
        <authorList>
            <person name="Feng H."/>
        </authorList>
    </citation>
    <scope>NUCLEOTIDE SEQUENCE [LARGE SCALE GENOMIC DNA]</scope>
    <source>
        <strain evidence="3">s-10</strain>
    </source>
</reference>
<evidence type="ECO:0000313" key="2">
    <source>
        <dbReference type="EMBL" id="MBA4496306.1"/>
    </source>
</evidence>
<dbReference type="Pfam" id="PF18145">
    <property type="entry name" value="SAVED"/>
    <property type="match status" value="1"/>
</dbReference>
<dbReference type="Proteomes" id="UP000535491">
    <property type="component" value="Unassembled WGS sequence"/>
</dbReference>
<dbReference type="InterPro" id="IPR040836">
    <property type="entry name" value="SAVED"/>
</dbReference>
<organism evidence="2 3">
    <name type="scientific">Paenactinomyces guangxiensis</name>
    <dbReference type="NCBI Taxonomy" id="1490290"/>
    <lineage>
        <taxon>Bacteria</taxon>
        <taxon>Bacillati</taxon>
        <taxon>Bacillota</taxon>
        <taxon>Bacilli</taxon>
        <taxon>Bacillales</taxon>
        <taxon>Thermoactinomycetaceae</taxon>
        <taxon>Paenactinomyces</taxon>
    </lineage>
</organism>
<dbReference type="RefSeq" id="WP_181754612.1">
    <property type="nucleotide sequence ID" value="NZ_JACEIQ010000029.1"/>
</dbReference>
<comment type="caution">
    <text evidence="2">The sequence shown here is derived from an EMBL/GenBank/DDBJ whole genome shotgun (WGS) entry which is preliminary data.</text>
</comment>
<dbReference type="NCBIfam" id="NF033611">
    <property type="entry name" value="SAVED"/>
    <property type="match status" value="1"/>
</dbReference>
<dbReference type="EMBL" id="JACEIQ010000029">
    <property type="protein sequence ID" value="MBA4496306.1"/>
    <property type="molecule type" value="Genomic_DNA"/>
</dbReference>
<sequence length="480" mass="55032">MDEKEKQTPSLLEPESIGGDIADSGFAFQTNLILCKIPYWLSFEGFSAVIREATGDIEAKFYVPGEGEGIEAVEAKNHSLTPAKFWAEIERFKKMDEGSPGTFRHFTLCCSGISEEIKTVVNALRRLRDSQPFYESSSGVMQHSMEAYKERVRKLGKSDEIADFLYQKVLIESDWYLHSDEKTKGLFQSQLIEHHPMYEDLSVKELNNVYIALHNLVRTHKARPITRLQIEQTIQSAISERNRLTSHPIILFTEIEPSKRERKELHFKWTPFFGGAEREYPSSKEWNEGLMRDLQETRDWIIKNRSTRHILLKDNRRISSAIAIGSVFSAVSGFVVEIDYRGERWATNDHPTAETPLYPLSTEFQKGDDNHLVVTVGIMKDHVMSEVNEYLRQANLSQLSMLHLTSREPILSPKHANVAVEAIKKEIKNTLGVCRTKCIHLFYAGPSHLALFLGHRWNALAPVQCYEWTHTGMYTPTCLI</sequence>
<gene>
    <name evidence="2" type="ORF">H1191_18745</name>
</gene>
<protein>
    <submittedName>
        <fullName evidence="2">SAVED domain-containing protein</fullName>
    </submittedName>
</protein>
<evidence type="ECO:0000313" key="3">
    <source>
        <dbReference type="Proteomes" id="UP000535491"/>
    </source>
</evidence>
<evidence type="ECO:0000259" key="1">
    <source>
        <dbReference type="Pfam" id="PF18145"/>
    </source>
</evidence>
<dbReference type="AlphaFoldDB" id="A0A7W2A967"/>
<feature type="domain" description="SMODS-associated and fused to various effectors" evidence="1">
    <location>
        <begin position="296"/>
        <end position="479"/>
    </location>
</feature>
<keyword evidence="3" id="KW-1185">Reference proteome</keyword>
<name>A0A7W2A967_9BACL</name>